<feature type="transmembrane region" description="Helical" evidence="1">
    <location>
        <begin position="147"/>
        <end position="164"/>
    </location>
</feature>
<feature type="transmembrane region" description="Helical" evidence="1">
    <location>
        <begin position="19"/>
        <end position="37"/>
    </location>
</feature>
<feature type="transmembrane region" description="Helical" evidence="1">
    <location>
        <begin position="363"/>
        <end position="383"/>
    </location>
</feature>
<dbReference type="EMBL" id="MEIA01000439">
    <property type="protein sequence ID" value="OJF11064.1"/>
    <property type="molecule type" value="Genomic_DNA"/>
</dbReference>
<dbReference type="Gene3D" id="3.30.70.270">
    <property type="match status" value="2"/>
</dbReference>
<dbReference type="SMART" id="SM00267">
    <property type="entry name" value="GGDEF"/>
    <property type="match status" value="2"/>
</dbReference>
<evidence type="ECO:0000256" key="1">
    <source>
        <dbReference type="SAM" id="Phobius"/>
    </source>
</evidence>
<feature type="transmembrane region" description="Helical" evidence="1">
    <location>
        <begin position="75"/>
        <end position="93"/>
    </location>
</feature>
<proteinExistence type="predicted"/>
<comment type="caution">
    <text evidence="3">The sequence shown here is derived from an EMBL/GenBank/DDBJ whole genome shotgun (WGS) entry which is preliminary data.</text>
</comment>
<reference evidence="3 4" key="1">
    <citation type="submission" date="2016-09" db="EMBL/GenBank/DDBJ databases">
        <title>Couchioplanes caeruleus draft genome sequence.</title>
        <authorList>
            <person name="Sheehan J."/>
            <person name="Caffrey P."/>
        </authorList>
    </citation>
    <scope>NUCLEOTIDE SEQUENCE [LARGE SCALE GENOMIC DNA]</scope>
    <source>
        <strain evidence="3 4">DSM 43634</strain>
    </source>
</reference>
<keyword evidence="1" id="KW-0812">Transmembrane</keyword>
<dbReference type="SUPFAM" id="SSF55073">
    <property type="entry name" value="Nucleotide cyclase"/>
    <property type="match status" value="2"/>
</dbReference>
<dbReference type="RefSeq" id="WP_071808374.1">
    <property type="nucleotide sequence ID" value="NZ_MEIA01000439.1"/>
</dbReference>
<dbReference type="GO" id="GO:0052621">
    <property type="term" value="F:diguanylate cyclase activity"/>
    <property type="evidence" value="ECO:0007669"/>
    <property type="project" value="TreeGrafter"/>
</dbReference>
<feature type="domain" description="GGDEF" evidence="2">
    <location>
        <begin position="555"/>
        <end position="691"/>
    </location>
</feature>
<feature type="transmembrane region" description="Helical" evidence="1">
    <location>
        <begin position="389"/>
        <end position="409"/>
    </location>
</feature>
<evidence type="ECO:0000259" key="2">
    <source>
        <dbReference type="PROSITE" id="PS50887"/>
    </source>
</evidence>
<dbReference type="PANTHER" id="PTHR45138:SF9">
    <property type="entry name" value="DIGUANYLATE CYCLASE DGCM-RELATED"/>
    <property type="match status" value="1"/>
</dbReference>
<dbReference type="InterPro" id="IPR000160">
    <property type="entry name" value="GGDEF_dom"/>
</dbReference>
<gene>
    <name evidence="3" type="ORF">BG844_28355</name>
</gene>
<feature type="domain" description="GGDEF" evidence="2">
    <location>
        <begin position="211"/>
        <end position="340"/>
    </location>
</feature>
<keyword evidence="4" id="KW-1185">Reference proteome</keyword>
<organism evidence="3 4">
    <name type="scientific">Couchioplanes caeruleus subsp. caeruleus</name>
    <dbReference type="NCBI Taxonomy" id="56427"/>
    <lineage>
        <taxon>Bacteria</taxon>
        <taxon>Bacillati</taxon>
        <taxon>Actinomycetota</taxon>
        <taxon>Actinomycetes</taxon>
        <taxon>Micromonosporales</taxon>
        <taxon>Micromonosporaceae</taxon>
        <taxon>Couchioplanes</taxon>
    </lineage>
</organism>
<keyword evidence="1" id="KW-0472">Membrane</keyword>
<feature type="transmembrane region" description="Helical" evidence="1">
    <location>
        <begin position="99"/>
        <end position="116"/>
    </location>
</feature>
<dbReference type="AlphaFoldDB" id="A0A1K0FEA1"/>
<sequence length="692" mass="71916">MLVPVPVVAPSAGVRSLRASALCGLLVPAVSGVYLAGTTGGPHRAAMVATVAAMAVTGLLTYVGAGAVERSDRRVPVELVGAAATIVGAAFLGVLDGGVASPLGALLPFCLVFFAVATPPRKFAPIAAGTALAYWFVALTGGEAPPGYAWVRSLGYGLIAYLCLRHHAALTSLRRRLAQVSRVDSLTGCLNRRGFDERLATELARAEATGSPVTLVLADLDRFKDVNDTYGHQAGDDLLAWAGRTLTDGVRTHDAVGRIGGDEFAALLTDTGTGDAQAVVKRLRATLGPVAPASIGCASYPDEAATAAELKILADQRVYQDKTARVRQVPSSGAVAAARAALERGVEAKVSRRERRRHSTADMGRLGIAVGWSGLAQALVFSTANPRQAAMAVILALAGVLGALVMLTADRLSRSTRLRHWMNAYGFTMYAMATTVVALDGGASSAMAAGLLAGMPLVALSTPRRIAVPLLAAASLSYLGLATFVGASSAWHVAMQLGGTLAVATVCGRQGAVAGQQRRLLTALSRVDVLTDTLNRRGFEERFTAACALAATTGAPIALLIFDLNGFKQVNDQHGHAAGDELLRWVAHTLQTNVGPGDVVGRLGGDEFVVLLTRPNHDSPGAHTDRRAPRAVADSLRTALAHRTAASVGTAVFGQHGTDFDTLYAHADHELYAQKTQRLPAGAPPTTHAPTY</sequence>
<dbReference type="CDD" id="cd01949">
    <property type="entry name" value="GGDEF"/>
    <property type="match status" value="2"/>
</dbReference>
<dbReference type="InterPro" id="IPR043128">
    <property type="entry name" value="Rev_trsase/Diguanyl_cyclase"/>
</dbReference>
<feature type="transmembrane region" description="Helical" evidence="1">
    <location>
        <begin position="123"/>
        <end position="141"/>
    </location>
</feature>
<feature type="transmembrane region" description="Helical" evidence="1">
    <location>
        <begin position="470"/>
        <end position="491"/>
    </location>
</feature>
<dbReference type="PROSITE" id="PS50887">
    <property type="entry name" value="GGDEF"/>
    <property type="match status" value="2"/>
</dbReference>
<dbReference type="InterPro" id="IPR050469">
    <property type="entry name" value="Diguanylate_Cyclase"/>
</dbReference>
<dbReference type="PANTHER" id="PTHR45138">
    <property type="entry name" value="REGULATORY COMPONENTS OF SENSORY TRANSDUCTION SYSTEM"/>
    <property type="match status" value="1"/>
</dbReference>
<dbReference type="InterPro" id="IPR029787">
    <property type="entry name" value="Nucleotide_cyclase"/>
</dbReference>
<evidence type="ECO:0000313" key="3">
    <source>
        <dbReference type="EMBL" id="OJF11064.1"/>
    </source>
</evidence>
<name>A0A1K0FEA1_9ACTN</name>
<protein>
    <recommendedName>
        <fullName evidence="2">GGDEF domain-containing protein</fullName>
    </recommendedName>
</protein>
<feature type="transmembrane region" description="Helical" evidence="1">
    <location>
        <begin position="543"/>
        <end position="562"/>
    </location>
</feature>
<keyword evidence="1" id="KW-1133">Transmembrane helix</keyword>
<dbReference type="Proteomes" id="UP000182486">
    <property type="component" value="Unassembled WGS sequence"/>
</dbReference>
<feature type="transmembrane region" description="Helical" evidence="1">
    <location>
        <begin position="43"/>
        <end position="63"/>
    </location>
</feature>
<dbReference type="NCBIfam" id="TIGR00254">
    <property type="entry name" value="GGDEF"/>
    <property type="match status" value="2"/>
</dbReference>
<dbReference type="Pfam" id="PF00990">
    <property type="entry name" value="GGDEF"/>
    <property type="match status" value="2"/>
</dbReference>
<accession>A0A1K0FEA1</accession>
<evidence type="ECO:0000313" key="4">
    <source>
        <dbReference type="Proteomes" id="UP000182486"/>
    </source>
</evidence>